<accession>A0ACC4CKQ5</accession>
<evidence type="ECO:0000313" key="2">
    <source>
        <dbReference type="Proteomes" id="UP000309997"/>
    </source>
</evidence>
<evidence type="ECO:0000313" key="1">
    <source>
        <dbReference type="EMBL" id="KAL3597828.1"/>
    </source>
</evidence>
<dbReference type="Proteomes" id="UP000309997">
    <property type="component" value="Unassembled WGS sequence"/>
</dbReference>
<dbReference type="EMBL" id="RCHU02000004">
    <property type="protein sequence ID" value="KAL3597828.1"/>
    <property type="molecule type" value="Genomic_DNA"/>
</dbReference>
<proteinExistence type="predicted"/>
<reference evidence="1 2" key="1">
    <citation type="journal article" date="2024" name="Plant Biotechnol. J.">
        <title>Genome and CRISPR/Cas9 system of a widespread forest tree (Populus alba) in the world.</title>
        <authorList>
            <person name="Liu Y.J."/>
            <person name="Jiang P.F."/>
            <person name="Han X.M."/>
            <person name="Li X.Y."/>
            <person name="Wang H.M."/>
            <person name="Wang Y.J."/>
            <person name="Wang X.X."/>
            <person name="Zeng Q.Y."/>
        </authorList>
    </citation>
    <scope>NUCLEOTIDE SEQUENCE [LARGE SCALE GENOMIC DNA]</scope>
    <source>
        <strain evidence="2">cv. PAL-ZL1</strain>
    </source>
</reference>
<name>A0ACC4CKQ5_POPAL</name>
<keyword evidence="2" id="KW-1185">Reference proteome</keyword>
<gene>
    <name evidence="1" type="ORF">D5086_009465</name>
</gene>
<comment type="caution">
    <text evidence="1">The sequence shown here is derived from an EMBL/GenBank/DDBJ whole genome shotgun (WGS) entry which is preliminary data.</text>
</comment>
<protein>
    <submittedName>
        <fullName evidence="1">Uncharacterized protein</fullName>
    </submittedName>
</protein>
<sequence length="114" mass="12826">MQRLGTSHFNHPKCLGTLERKDYRDEQGANLPGVEKDLFEWLASAYLCLSQARRITGACSWDTLKPPNVFLGLQMACFRNLKFPETSLRAKEIHGVAALRPETDSENEATISIC</sequence>
<organism evidence="1 2">
    <name type="scientific">Populus alba</name>
    <name type="common">White poplar</name>
    <dbReference type="NCBI Taxonomy" id="43335"/>
    <lineage>
        <taxon>Eukaryota</taxon>
        <taxon>Viridiplantae</taxon>
        <taxon>Streptophyta</taxon>
        <taxon>Embryophyta</taxon>
        <taxon>Tracheophyta</taxon>
        <taxon>Spermatophyta</taxon>
        <taxon>Magnoliopsida</taxon>
        <taxon>eudicotyledons</taxon>
        <taxon>Gunneridae</taxon>
        <taxon>Pentapetalae</taxon>
        <taxon>rosids</taxon>
        <taxon>fabids</taxon>
        <taxon>Malpighiales</taxon>
        <taxon>Salicaceae</taxon>
        <taxon>Saliceae</taxon>
        <taxon>Populus</taxon>
    </lineage>
</organism>